<dbReference type="AlphaFoldDB" id="A0A397Z576"/>
<protein>
    <submittedName>
        <fullName evidence="3">Uncharacterized protein</fullName>
    </submittedName>
</protein>
<dbReference type="InterPro" id="IPR039346">
    <property type="entry name" value="AGP25/26"/>
</dbReference>
<feature type="region of interest" description="Disordered" evidence="1">
    <location>
        <begin position="164"/>
        <end position="223"/>
    </location>
</feature>
<dbReference type="Proteomes" id="UP000264353">
    <property type="component" value="Chromosome A5"/>
</dbReference>
<dbReference type="EMBL" id="CM010632">
    <property type="protein sequence ID" value="RID60809.1"/>
    <property type="molecule type" value="Genomic_DNA"/>
</dbReference>
<evidence type="ECO:0000256" key="1">
    <source>
        <dbReference type="SAM" id="MobiDB-lite"/>
    </source>
</evidence>
<feature type="transmembrane region" description="Helical" evidence="2">
    <location>
        <begin position="33"/>
        <end position="50"/>
    </location>
</feature>
<gene>
    <name evidence="3" type="ORF">BRARA_E00006</name>
</gene>
<feature type="compositionally biased region" description="Low complexity" evidence="1">
    <location>
        <begin position="164"/>
        <end position="177"/>
    </location>
</feature>
<feature type="transmembrane region" description="Helical" evidence="2">
    <location>
        <begin position="239"/>
        <end position="258"/>
    </location>
</feature>
<dbReference type="PANTHER" id="PTHR35725:SF4">
    <property type="entry name" value="CLASSICAL ARABINOGALACTAN PROTEIN 26"/>
    <property type="match status" value="1"/>
</dbReference>
<keyword evidence="2" id="KW-1133">Transmembrane helix</keyword>
<feature type="transmembrane region" description="Helical" evidence="2">
    <location>
        <begin position="124"/>
        <end position="142"/>
    </location>
</feature>
<organism evidence="3 4">
    <name type="scientific">Brassica campestris</name>
    <name type="common">Field mustard</name>
    <dbReference type="NCBI Taxonomy" id="3711"/>
    <lineage>
        <taxon>Eukaryota</taxon>
        <taxon>Viridiplantae</taxon>
        <taxon>Streptophyta</taxon>
        <taxon>Embryophyta</taxon>
        <taxon>Tracheophyta</taxon>
        <taxon>Spermatophyta</taxon>
        <taxon>Magnoliopsida</taxon>
        <taxon>eudicotyledons</taxon>
        <taxon>Gunneridae</taxon>
        <taxon>Pentapetalae</taxon>
        <taxon>rosids</taxon>
        <taxon>malvids</taxon>
        <taxon>Brassicales</taxon>
        <taxon>Brassicaceae</taxon>
        <taxon>Brassiceae</taxon>
        <taxon>Brassica</taxon>
    </lineage>
</organism>
<name>A0A397Z576_BRACM</name>
<reference evidence="3 4" key="1">
    <citation type="submission" date="2018-06" db="EMBL/GenBank/DDBJ databases">
        <title>WGS assembly of Brassica rapa FPsc.</title>
        <authorList>
            <person name="Bowman J."/>
            <person name="Kohchi T."/>
            <person name="Yamato K."/>
            <person name="Jenkins J."/>
            <person name="Shu S."/>
            <person name="Ishizaki K."/>
            <person name="Yamaoka S."/>
            <person name="Nishihama R."/>
            <person name="Nakamura Y."/>
            <person name="Berger F."/>
            <person name="Adam C."/>
            <person name="Aki S."/>
            <person name="Althoff F."/>
            <person name="Araki T."/>
            <person name="Arteaga-Vazquez M."/>
            <person name="Balasubrmanian S."/>
            <person name="Bauer D."/>
            <person name="Boehm C."/>
            <person name="Briginshaw L."/>
            <person name="Caballero-Perez J."/>
            <person name="Catarino B."/>
            <person name="Chen F."/>
            <person name="Chiyoda S."/>
            <person name="Chovatia M."/>
            <person name="Davies K."/>
            <person name="Delmans M."/>
            <person name="Demura T."/>
            <person name="Dierschke T."/>
            <person name="Dolan L."/>
            <person name="Dorantes-Acosta A."/>
            <person name="Eklund D."/>
            <person name="Florent S."/>
            <person name="Flores-Sandoval E."/>
            <person name="Fujiyama A."/>
            <person name="Fukuzawa H."/>
            <person name="Galik B."/>
            <person name="Grimanelli D."/>
            <person name="Grimwood J."/>
            <person name="Grossniklaus U."/>
            <person name="Hamada T."/>
            <person name="Haseloff J."/>
            <person name="Hetherington A."/>
            <person name="Higo A."/>
            <person name="Hirakawa Y."/>
            <person name="Hundley H."/>
            <person name="Ikeda Y."/>
            <person name="Inoue K."/>
            <person name="Inoue S."/>
            <person name="Ishida S."/>
            <person name="Jia Q."/>
            <person name="Kakita M."/>
            <person name="Kanazawa T."/>
            <person name="Kawai Y."/>
            <person name="Kawashima T."/>
            <person name="Kennedy M."/>
            <person name="Kinose K."/>
            <person name="Kinoshita T."/>
            <person name="Kohara Y."/>
            <person name="Koide E."/>
            <person name="Komatsu K."/>
            <person name="Kopischke S."/>
            <person name="Kubo M."/>
            <person name="Kyozuka J."/>
            <person name="Lagercrantz U."/>
            <person name="Lin S."/>
            <person name="Lindquist E."/>
            <person name="Lipzen A."/>
            <person name="Lu C."/>
            <person name="Luna E."/>
            <person name="Martienssen R."/>
            <person name="Minamino N."/>
            <person name="Mizutani M."/>
            <person name="Mizutani M."/>
            <person name="Mochizuki N."/>
            <person name="Monte I."/>
            <person name="Mosher R."/>
            <person name="Nagasaki H."/>
            <person name="Nakagami H."/>
            <person name="Naramoto S."/>
            <person name="Nishitani K."/>
            <person name="Ohtani M."/>
            <person name="Okamoto T."/>
            <person name="Okumura M."/>
            <person name="Phillips J."/>
            <person name="Pollak B."/>
            <person name="Reinders A."/>
            <person name="Roevekamp M."/>
            <person name="Sano R."/>
            <person name="Sawa S."/>
            <person name="Schmid M."/>
            <person name="Shirakawa M."/>
            <person name="Solano R."/>
            <person name="Spunde A."/>
            <person name="Suetsugu N."/>
            <person name="Sugano S."/>
            <person name="Sugiyama A."/>
            <person name="Sun R."/>
            <person name="Suzuki Y."/>
            <person name="Takenaka M."/>
            <person name="Takezawa D."/>
            <person name="Tomogane H."/>
            <person name="Tsuzuki M."/>
            <person name="Ueda T."/>
            <person name="Umeda M."/>
            <person name="Ward J."/>
            <person name="Watanabe Y."/>
            <person name="Yazaki K."/>
            <person name="Yokoyama R."/>
            <person name="Yoshitake Y."/>
            <person name="Yotsui I."/>
            <person name="Zachgo S."/>
            <person name="Schmutz J."/>
        </authorList>
    </citation>
    <scope>NUCLEOTIDE SEQUENCE [LARGE SCALE GENOMIC DNA]</scope>
    <source>
        <strain evidence="4">cv. B-3</strain>
    </source>
</reference>
<accession>A0A397Z576</accession>
<keyword evidence="2" id="KW-0812">Transmembrane</keyword>
<feature type="compositionally biased region" description="Low complexity" evidence="1">
    <location>
        <begin position="185"/>
        <end position="203"/>
    </location>
</feature>
<evidence type="ECO:0000313" key="3">
    <source>
        <dbReference type="EMBL" id="RID60809.1"/>
    </source>
</evidence>
<dbReference type="PANTHER" id="PTHR35725">
    <property type="entry name" value="CLASSICAL ARABINOGALACTAN PROTEIN 26"/>
    <property type="match status" value="1"/>
</dbReference>
<keyword evidence="2" id="KW-0472">Membrane</keyword>
<sequence>MGKAFSFITQFNKKQVKAGTHFNIEGDELHSRVSLLVCLFLNYFFVKFLFSNQNKTNTPTQIKTRQIHISCALPLTKGPQPNQPILSFTTSIAVYLFHPFLHLKVSQETFPETHSQKERKKSMGVSLFVGFTLLSLCLPTSTSELLQFQLSTISAAPSFLPEAPSSFSASPPEATSPDISPLFPTPGSSEMSPSPSESSAMPTIPSSLSPPNPDAVARDPLLDTSPVGSPLPASSSVSLVWSPLSLLLVFPMLLLLPFSRFSS</sequence>
<evidence type="ECO:0000256" key="2">
    <source>
        <dbReference type="SAM" id="Phobius"/>
    </source>
</evidence>
<proteinExistence type="predicted"/>
<evidence type="ECO:0000313" key="4">
    <source>
        <dbReference type="Proteomes" id="UP000264353"/>
    </source>
</evidence>